<organism evidence="4 5">
    <name type="scientific">Rhodocytophaga rosea</name>
    <dbReference type="NCBI Taxonomy" id="2704465"/>
    <lineage>
        <taxon>Bacteria</taxon>
        <taxon>Pseudomonadati</taxon>
        <taxon>Bacteroidota</taxon>
        <taxon>Cytophagia</taxon>
        <taxon>Cytophagales</taxon>
        <taxon>Rhodocytophagaceae</taxon>
        <taxon>Rhodocytophaga</taxon>
    </lineage>
</organism>
<feature type="signal peptide" evidence="2">
    <location>
        <begin position="1"/>
        <end position="22"/>
    </location>
</feature>
<dbReference type="InterPro" id="IPR021860">
    <property type="entry name" value="Peptidase_S12_Pab87-rel_C"/>
</dbReference>
<keyword evidence="5" id="KW-1185">Reference proteome</keyword>
<evidence type="ECO:0000313" key="4">
    <source>
        <dbReference type="EMBL" id="QHT68427.1"/>
    </source>
</evidence>
<dbReference type="Proteomes" id="UP000480178">
    <property type="component" value="Chromosome"/>
</dbReference>
<gene>
    <name evidence="4" type="ORF">GXP67_18155</name>
</gene>
<name>A0A6C0GKF3_9BACT</name>
<dbReference type="EMBL" id="CP048222">
    <property type="protein sequence ID" value="QHT68427.1"/>
    <property type="molecule type" value="Genomic_DNA"/>
</dbReference>
<feature type="region of interest" description="Disordered" evidence="1">
    <location>
        <begin position="26"/>
        <end position="52"/>
    </location>
</feature>
<dbReference type="RefSeq" id="WP_162444440.1">
    <property type="nucleotide sequence ID" value="NZ_CP048222.1"/>
</dbReference>
<evidence type="ECO:0000313" key="5">
    <source>
        <dbReference type="Proteomes" id="UP000480178"/>
    </source>
</evidence>
<keyword evidence="2" id="KW-0732">Signal</keyword>
<dbReference type="AlphaFoldDB" id="A0A6C0GKF3"/>
<evidence type="ECO:0000256" key="2">
    <source>
        <dbReference type="SAM" id="SignalP"/>
    </source>
</evidence>
<feature type="domain" description="Peptidase S12 Pab87-related C-terminal" evidence="3">
    <location>
        <begin position="49"/>
        <end position="127"/>
    </location>
</feature>
<feature type="chain" id="PRO_5025477171" evidence="2">
    <location>
        <begin position="23"/>
        <end position="139"/>
    </location>
</feature>
<reference evidence="4 5" key="1">
    <citation type="submission" date="2020-01" db="EMBL/GenBank/DDBJ databases">
        <authorList>
            <person name="Kim M.K."/>
        </authorList>
    </citation>
    <scope>NUCLEOTIDE SEQUENCE [LARGE SCALE GENOMIC DNA]</scope>
    <source>
        <strain evidence="4 5">172606-1</strain>
    </source>
</reference>
<dbReference type="KEGG" id="rhoz:GXP67_18155"/>
<evidence type="ECO:0000256" key="1">
    <source>
        <dbReference type="SAM" id="MobiDB-lite"/>
    </source>
</evidence>
<accession>A0A6C0GKF3</accession>
<protein>
    <submittedName>
        <fullName evidence="4">DUF3471 domain-containing protein</fullName>
    </submittedName>
</protein>
<dbReference type="Pfam" id="PF11954">
    <property type="entry name" value="DUF3471"/>
    <property type="match status" value="1"/>
</dbReference>
<proteinExistence type="predicted"/>
<evidence type="ECO:0000259" key="3">
    <source>
        <dbReference type="Pfam" id="PF11954"/>
    </source>
</evidence>
<sequence>MKKQIINVGICLVLAFTTLHCAKKTTTSQASTTDQSQTSTSAASSSTSASTEAADLNVYAGKYKMQSDQVGMITITVENNKIYGEAEGQPKTEIKPEGRDSFNVPDFNAKVIFSRDSNQKVSGLTLYINGGEVSGDKVE</sequence>